<dbReference type="STRING" id="1246637.MTBBW1_830032"/>
<accession>A0A1W1HKH7</accession>
<dbReference type="NCBIfam" id="TIGR00473">
    <property type="entry name" value="pssA"/>
    <property type="match status" value="1"/>
</dbReference>
<evidence type="ECO:0000256" key="16">
    <source>
        <dbReference type="SAM" id="Phobius"/>
    </source>
</evidence>
<dbReference type="Gene3D" id="1.20.120.1760">
    <property type="match status" value="1"/>
</dbReference>
<comment type="catalytic activity">
    <reaction evidence="1">
        <text>a CDP-1,2-diacyl-sn-glycerol + L-serine = a 1,2-diacyl-sn-glycero-3-phospho-L-serine + CMP + H(+)</text>
        <dbReference type="Rhea" id="RHEA:16913"/>
        <dbReference type="ChEBI" id="CHEBI:15378"/>
        <dbReference type="ChEBI" id="CHEBI:33384"/>
        <dbReference type="ChEBI" id="CHEBI:57262"/>
        <dbReference type="ChEBI" id="CHEBI:58332"/>
        <dbReference type="ChEBI" id="CHEBI:60377"/>
        <dbReference type="EC" id="2.7.8.8"/>
    </reaction>
</comment>
<keyword evidence="10" id="KW-0443">Lipid metabolism</keyword>
<proteinExistence type="inferred from homology"/>
<dbReference type="InterPro" id="IPR043130">
    <property type="entry name" value="CDP-OH_PTrfase_TM_dom"/>
</dbReference>
<feature type="transmembrane region" description="Helical" evidence="16">
    <location>
        <begin position="131"/>
        <end position="151"/>
    </location>
</feature>
<dbReference type="GO" id="GO:0008654">
    <property type="term" value="P:phospholipid biosynthetic process"/>
    <property type="evidence" value="ECO:0007669"/>
    <property type="project" value="UniProtKB-KW"/>
</dbReference>
<evidence type="ECO:0000256" key="6">
    <source>
        <dbReference type="ARBA" id="ARBA00022516"/>
    </source>
</evidence>
<dbReference type="PROSITE" id="PS00379">
    <property type="entry name" value="CDP_ALCOHOL_P_TRANSF"/>
    <property type="match status" value="1"/>
</dbReference>
<keyword evidence="11 16" id="KW-0472">Membrane</keyword>
<evidence type="ECO:0000256" key="7">
    <source>
        <dbReference type="ARBA" id="ARBA00022679"/>
    </source>
</evidence>
<dbReference type="EC" id="2.7.8.8" evidence="4"/>
<feature type="transmembrane region" description="Helical" evidence="16">
    <location>
        <begin position="75"/>
        <end position="94"/>
    </location>
</feature>
<evidence type="ECO:0000256" key="10">
    <source>
        <dbReference type="ARBA" id="ARBA00023098"/>
    </source>
</evidence>
<feature type="transmembrane region" description="Helical" evidence="16">
    <location>
        <begin position="195"/>
        <end position="211"/>
    </location>
</feature>
<keyword evidence="7 15" id="KW-0808">Transferase</keyword>
<comment type="similarity">
    <text evidence="3 15">Belongs to the CDP-alcohol phosphatidyltransferase class-I family.</text>
</comment>
<evidence type="ECO:0000256" key="9">
    <source>
        <dbReference type="ARBA" id="ARBA00022989"/>
    </source>
</evidence>
<keyword evidence="8 16" id="KW-0812">Transmembrane</keyword>
<dbReference type="RefSeq" id="WP_080802945.1">
    <property type="nucleotide sequence ID" value="NZ_LT828544.1"/>
</dbReference>
<comment type="subcellular location">
    <subcellularLocation>
        <location evidence="2">Endomembrane system</location>
        <topology evidence="2">Multi-pass membrane protein</topology>
    </subcellularLocation>
</comment>
<dbReference type="InterPro" id="IPR050324">
    <property type="entry name" value="CDP-alcohol_PTase-I"/>
</dbReference>
<evidence type="ECO:0000256" key="12">
    <source>
        <dbReference type="ARBA" id="ARBA00023209"/>
    </source>
</evidence>
<evidence type="ECO:0000256" key="15">
    <source>
        <dbReference type="RuleBase" id="RU003750"/>
    </source>
</evidence>
<evidence type="ECO:0000313" key="18">
    <source>
        <dbReference type="Proteomes" id="UP000191931"/>
    </source>
</evidence>
<evidence type="ECO:0000256" key="3">
    <source>
        <dbReference type="ARBA" id="ARBA00010441"/>
    </source>
</evidence>
<dbReference type="PANTHER" id="PTHR14269">
    <property type="entry name" value="CDP-DIACYLGLYCEROL--GLYCEROL-3-PHOSPHATE 3-PHOSPHATIDYLTRANSFERASE-RELATED"/>
    <property type="match status" value="1"/>
</dbReference>
<dbReference type="AlphaFoldDB" id="A0A1W1HKH7"/>
<dbReference type="Pfam" id="PF01066">
    <property type="entry name" value="CDP-OH_P_transf"/>
    <property type="match status" value="1"/>
</dbReference>
<evidence type="ECO:0000256" key="2">
    <source>
        <dbReference type="ARBA" id="ARBA00004127"/>
    </source>
</evidence>
<dbReference type="GO" id="GO:0016020">
    <property type="term" value="C:membrane"/>
    <property type="evidence" value="ECO:0007669"/>
    <property type="project" value="InterPro"/>
</dbReference>
<feature type="transmembrane region" description="Helical" evidence="16">
    <location>
        <begin position="163"/>
        <end position="183"/>
    </location>
</feature>
<evidence type="ECO:0000256" key="13">
    <source>
        <dbReference type="ARBA" id="ARBA00023264"/>
    </source>
</evidence>
<evidence type="ECO:0000256" key="4">
    <source>
        <dbReference type="ARBA" id="ARBA00013174"/>
    </source>
</evidence>
<evidence type="ECO:0000256" key="14">
    <source>
        <dbReference type="ARBA" id="ARBA00032361"/>
    </source>
</evidence>
<organism evidence="17 18">
    <name type="scientific">Desulfamplus magnetovallimortis</name>
    <dbReference type="NCBI Taxonomy" id="1246637"/>
    <lineage>
        <taxon>Bacteria</taxon>
        <taxon>Pseudomonadati</taxon>
        <taxon>Thermodesulfobacteriota</taxon>
        <taxon>Desulfobacteria</taxon>
        <taxon>Desulfobacterales</taxon>
        <taxon>Desulfobacteraceae</taxon>
        <taxon>Desulfamplus</taxon>
    </lineage>
</organism>
<gene>
    <name evidence="17" type="primary">pssA</name>
    <name evidence="17" type="ORF">MTBBW1_830032</name>
</gene>
<name>A0A1W1HKH7_9BACT</name>
<protein>
    <recommendedName>
        <fullName evidence="5">CDP-diacylglycerol--serine O-phosphatidyltransferase</fullName>
        <ecNumber evidence="4">2.7.8.8</ecNumber>
    </recommendedName>
    <alternativeName>
        <fullName evidence="14">Phosphatidylserine synthase</fullName>
    </alternativeName>
</protein>
<evidence type="ECO:0000256" key="8">
    <source>
        <dbReference type="ARBA" id="ARBA00022692"/>
    </source>
</evidence>
<sequence length="265" mass="29091">MQKRENFKKSIYVLPNLFTSMNIFCGFYAVLSAVDGRFTDAAVAIIIGAVFDLLDGKIARATNTSSQFGVEYDSLADLITFGLAPALVMYLWALKPLGRLGWLAGFLFMACGALRLARFNTAAASGSSSSYFQGLPIPAAAGMNVSVVLFFSRINIDPASSKVFILLMLYLLSFLMVSSIKYYSFKKTGLFKSMKFNKLVAIVLMLVLIAYEPGVALFVGMLIYVCSGPVYSLFLMSHSTRSVIDDDEHEDEADMPDEAEENLLI</sequence>
<feature type="transmembrane region" description="Helical" evidence="16">
    <location>
        <begin position="12"/>
        <end position="31"/>
    </location>
</feature>
<keyword evidence="12" id="KW-0594">Phospholipid biosynthesis</keyword>
<dbReference type="InterPro" id="IPR000462">
    <property type="entry name" value="CDP-OH_P_trans"/>
</dbReference>
<dbReference type="GO" id="GO:0003882">
    <property type="term" value="F:CDP-diacylglycerol-serine O-phosphatidyltransferase activity"/>
    <property type="evidence" value="ECO:0007669"/>
    <property type="project" value="UniProtKB-EC"/>
</dbReference>
<evidence type="ECO:0000256" key="1">
    <source>
        <dbReference type="ARBA" id="ARBA00000287"/>
    </source>
</evidence>
<dbReference type="Proteomes" id="UP000191931">
    <property type="component" value="Unassembled WGS sequence"/>
</dbReference>
<dbReference type="InterPro" id="IPR004533">
    <property type="entry name" value="CDP-diaglyc--ser_O-PTrfase"/>
</dbReference>
<feature type="transmembrane region" description="Helical" evidence="16">
    <location>
        <begin position="100"/>
        <end position="119"/>
    </location>
</feature>
<evidence type="ECO:0000256" key="5">
    <source>
        <dbReference type="ARBA" id="ARBA00017171"/>
    </source>
</evidence>
<dbReference type="OrthoDB" id="9777147at2"/>
<dbReference type="InterPro" id="IPR048254">
    <property type="entry name" value="CDP_ALCOHOL_P_TRANSF_CS"/>
</dbReference>
<dbReference type="EMBL" id="FWEV01000329">
    <property type="protein sequence ID" value="SLM32960.1"/>
    <property type="molecule type" value="Genomic_DNA"/>
</dbReference>
<keyword evidence="18" id="KW-1185">Reference proteome</keyword>
<dbReference type="PANTHER" id="PTHR14269:SF61">
    <property type="entry name" value="CDP-DIACYLGLYCEROL--SERINE O-PHOSPHATIDYLTRANSFERASE"/>
    <property type="match status" value="1"/>
</dbReference>
<reference evidence="17 18" key="1">
    <citation type="submission" date="2017-03" db="EMBL/GenBank/DDBJ databases">
        <authorList>
            <person name="Afonso C.L."/>
            <person name="Miller P.J."/>
            <person name="Scott M.A."/>
            <person name="Spackman E."/>
            <person name="Goraichik I."/>
            <person name="Dimitrov K.M."/>
            <person name="Suarez D.L."/>
            <person name="Swayne D.E."/>
        </authorList>
    </citation>
    <scope>NUCLEOTIDE SEQUENCE [LARGE SCALE GENOMIC DNA]</scope>
    <source>
        <strain evidence="17">PRJEB14757</strain>
    </source>
</reference>
<evidence type="ECO:0000313" key="17">
    <source>
        <dbReference type="EMBL" id="SLM32960.1"/>
    </source>
</evidence>
<keyword evidence="13" id="KW-1208">Phospholipid metabolism</keyword>
<dbReference type="GO" id="GO:0012505">
    <property type="term" value="C:endomembrane system"/>
    <property type="evidence" value="ECO:0007669"/>
    <property type="project" value="UniProtKB-SubCell"/>
</dbReference>
<evidence type="ECO:0000256" key="11">
    <source>
        <dbReference type="ARBA" id="ARBA00023136"/>
    </source>
</evidence>
<keyword evidence="9 16" id="KW-1133">Transmembrane helix</keyword>
<keyword evidence="6" id="KW-0444">Lipid biosynthesis</keyword>